<evidence type="ECO:0000256" key="1">
    <source>
        <dbReference type="SAM" id="SignalP"/>
    </source>
</evidence>
<dbReference type="Proteomes" id="UP000477386">
    <property type="component" value="Unassembled WGS sequence"/>
</dbReference>
<comment type="caution">
    <text evidence="2">The sequence shown here is derived from an EMBL/GenBank/DDBJ whole genome shotgun (WGS) entry which is preliminary data.</text>
</comment>
<dbReference type="EMBL" id="JAAGNZ010000001">
    <property type="protein sequence ID" value="NEU67969.1"/>
    <property type="molecule type" value="Genomic_DNA"/>
</dbReference>
<dbReference type="RefSeq" id="WP_164039009.1">
    <property type="nucleotide sequence ID" value="NZ_JAAGNZ010000001.1"/>
</dbReference>
<sequence length="180" mass="19349">MKAPIAVLGLLMMSGSVIAQQYPQRLILDRSTITSGDQRAVEAIIASNQLRQGATAHYTAGQSITLQPGFVAQAGSVFTATVSVVSSTTSREGSDLSARAYPNPFIDQTTIEYRLPLGGSVRHRLTDAKGQEIRQLEAISEQSSGVHQLQLEGSALPAGVYLYQLQVGPESRTLRLIKRP</sequence>
<feature type="chain" id="PRO_5027010328" evidence="1">
    <location>
        <begin position="20"/>
        <end position="180"/>
    </location>
</feature>
<accession>A0A6M0II95</accession>
<name>A0A6M0II95_9BACT</name>
<dbReference type="InterPro" id="IPR026444">
    <property type="entry name" value="Secre_tail"/>
</dbReference>
<proteinExistence type="predicted"/>
<gene>
    <name evidence="2" type="ORF">GK091_13845</name>
</gene>
<dbReference type="AlphaFoldDB" id="A0A6M0II95"/>
<keyword evidence="1" id="KW-0732">Signal</keyword>
<dbReference type="NCBIfam" id="TIGR04183">
    <property type="entry name" value="Por_Secre_tail"/>
    <property type="match status" value="1"/>
</dbReference>
<dbReference type="InterPro" id="IPR055015">
    <property type="entry name" value="GCX_COOH"/>
</dbReference>
<dbReference type="NCBIfam" id="NF045639">
    <property type="entry name" value="GCX_COOH"/>
    <property type="match status" value="1"/>
</dbReference>
<feature type="signal peptide" evidence="1">
    <location>
        <begin position="1"/>
        <end position="19"/>
    </location>
</feature>
<evidence type="ECO:0000313" key="3">
    <source>
        <dbReference type="Proteomes" id="UP000477386"/>
    </source>
</evidence>
<reference evidence="2 3" key="1">
    <citation type="submission" date="2020-02" db="EMBL/GenBank/DDBJ databases">
        <title>Draft genome sequence of two Spirosoma agri KCTC 52727 and Spirosoma terrae KCTC 52035.</title>
        <authorList>
            <person name="Rojas J."/>
            <person name="Ambika Manirajan B."/>
            <person name="Ratering S."/>
            <person name="Suarez C."/>
            <person name="Schnell S."/>
        </authorList>
    </citation>
    <scope>NUCLEOTIDE SEQUENCE [LARGE SCALE GENOMIC DNA]</scope>
    <source>
        <strain evidence="2 3">KCTC 52727</strain>
    </source>
</reference>
<evidence type="ECO:0000313" key="2">
    <source>
        <dbReference type="EMBL" id="NEU67969.1"/>
    </source>
</evidence>
<protein>
    <submittedName>
        <fullName evidence="2">T9SS type A sorting domain-containing protein</fullName>
    </submittedName>
</protein>
<keyword evidence="3" id="KW-1185">Reference proteome</keyword>
<organism evidence="2 3">
    <name type="scientific">Spirosoma agri</name>
    <dbReference type="NCBI Taxonomy" id="1987381"/>
    <lineage>
        <taxon>Bacteria</taxon>
        <taxon>Pseudomonadati</taxon>
        <taxon>Bacteroidota</taxon>
        <taxon>Cytophagia</taxon>
        <taxon>Cytophagales</taxon>
        <taxon>Cytophagaceae</taxon>
        <taxon>Spirosoma</taxon>
    </lineage>
</organism>